<dbReference type="PANTHER" id="PTHR30086:SF20">
    <property type="entry name" value="ARGININE EXPORTER PROTEIN ARGO-RELATED"/>
    <property type="match status" value="1"/>
</dbReference>
<keyword evidence="2" id="KW-1003">Cell membrane</keyword>
<dbReference type="STRING" id="67344.SAMN05216505_106288"/>
<evidence type="ECO:0000256" key="6">
    <source>
        <dbReference type="SAM" id="MobiDB-lite"/>
    </source>
</evidence>
<dbReference type="InterPro" id="IPR001123">
    <property type="entry name" value="LeuE-type"/>
</dbReference>
<dbReference type="RefSeq" id="WP_244904875.1">
    <property type="nucleotide sequence ID" value="NZ_FMZK01000006.1"/>
</dbReference>
<dbReference type="GO" id="GO:0015171">
    <property type="term" value="F:amino acid transmembrane transporter activity"/>
    <property type="evidence" value="ECO:0007669"/>
    <property type="project" value="TreeGrafter"/>
</dbReference>
<proteinExistence type="predicted"/>
<feature type="compositionally biased region" description="Low complexity" evidence="6">
    <location>
        <begin position="181"/>
        <end position="190"/>
    </location>
</feature>
<evidence type="ECO:0000256" key="4">
    <source>
        <dbReference type="ARBA" id="ARBA00022989"/>
    </source>
</evidence>
<feature type="region of interest" description="Disordered" evidence="6">
    <location>
        <begin position="176"/>
        <end position="199"/>
    </location>
</feature>
<accession>A0A1G6TPW7</accession>
<organism evidence="7 8">
    <name type="scientific">Streptomyces prasinopilosus</name>
    <dbReference type="NCBI Taxonomy" id="67344"/>
    <lineage>
        <taxon>Bacteria</taxon>
        <taxon>Bacillati</taxon>
        <taxon>Actinomycetota</taxon>
        <taxon>Actinomycetes</taxon>
        <taxon>Kitasatosporales</taxon>
        <taxon>Streptomycetaceae</taxon>
        <taxon>Streptomyces</taxon>
    </lineage>
</organism>
<evidence type="ECO:0000313" key="8">
    <source>
        <dbReference type="Proteomes" id="UP000182100"/>
    </source>
</evidence>
<evidence type="ECO:0000256" key="3">
    <source>
        <dbReference type="ARBA" id="ARBA00022692"/>
    </source>
</evidence>
<keyword evidence="3" id="KW-0812">Transmembrane</keyword>
<evidence type="ECO:0000313" key="7">
    <source>
        <dbReference type="EMBL" id="SDD31153.1"/>
    </source>
</evidence>
<dbReference type="PANTHER" id="PTHR30086">
    <property type="entry name" value="ARGININE EXPORTER PROTEIN ARGO"/>
    <property type="match status" value="1"/>
</dbReference>
<sequence>MKEVFPGTGIEWAVPASRVERREERMPVDPVGFLGVVLVAYLVPGPDFLVVVRSATEHPAKGRAAAPGARTGLCAHMLAAAGLSLIAARSPVVHDAVELLGAAHLVHLGIRAVLAVRRDARERRAGAATGGGQVPGAPGPLESTGPGDLLPAAPRALGALGSRSPALLSVPVCSGPGAAVSSHLSSSSGSKRNLMEAEP</sequence>
<evidence type="ECO:0000256" key="5">
    <source>
        <dbReference type="ARBA" id="ARBA00023136"/>
    </source>
</evidence>
<dbReference type="Pfam" id="PF01810">
    <property type="entry name" value="LysE"/>
    <property type="match status" value="1"/>
</dbReference>
<keyword evidence="4" id="KW-1133">Transmembrane helix</keyword>
<dbReference type="GO" id="GO:0005886">
    <property type="term" value="C:plasma membrane"/>
    <property type="evidence" value="ECO:0007669"/>
    <property type="project" value="UniProtKB-SubCell"/>
</dbReference>
<dbReference type="EMBL" id="FMZK01000006">
    <property type="protein sequence ID" value="SDD31153.1"/>
    <property type="molecule type" value="Genomic_DNA"/>
</dbReference>
<keyword evidence="8" id="KW-1185">Reference proteome</keyword>
<reference evidence="8" key="1">
    <citation type="submission" date="2016-10" db="EMBL/GenBank/DDBJ databases">
        <authorList>
            <person name="Varghese N."/>
            <person name="Submissions S."/>
        </authorList>
    </citation>
    <scope>NUCLEOTIDE SEQUENCE [LARGE SCALE GENOMIC DNA]</scope>
    <source>
        <strain evidence="8">CGMCC 4.3504</strain>
    </source>
</reference>
<comment type="subcellular location">
    <subcellularLocation>
        <location evidence="1">Cell membrane</location>
        <topology evidence="1">Multi-pass membrane protein</topology>
    </subcellularLocation>
</comment>
<protein>
    <submittedName>
        <fullName evidence="7">LysE type translocator</fullName>
    </submittedName>
</protein>
<evidence type="ECO:0000256" key="2">
    <source>
        <dbReference type="ARBA" id="ARBA00022475"/>
    </source>
</evidence>
<name>A0A1G6TPW7_9ACTN</name>
<keyword evidence="5" id="KW-0472">Membrane</keyword>
<gene>
    <name evidence="7" type="ORF">SAMN05216505_106288</name>
</gene>
<feature type="region of interest" description="Disordered" evidence="6">
    <location>
        <begin position="124"/>
        <end position="152"/>
    </location>
</feature>
<evidence type="ECO:0000256" key="1">
    <source>
        <dbReference type="ARBA" id="ARBA00004651"/>
    </source>
</evidence>
<dbReference type="AlphaFoldDB" id="A0A1G6TPW7"/>
<dbReference type="Proteomes" id="UP000182100">
    <property type="component" value="Unassembled WGS sequence"/>
</dbReference>